<dbReference type="Gene3D" id="1.20.58.2200">
    <property type="match status" value="1"/>
</dbReference>
<dbReference type="InterPro" id="IPR020011">
    <property type="entry name" value="FimV_C"/>
</dbReference>
<dbReference type="AlphaFoldDB" id="A0A125BDR0"/>
<feature type="region of interest" description="Disordered" evidence="1">
    <location>
        <begin position="156"/>
        <end position="182"/>
    </location>
</feature>
<feature type="compositionally biased region" description="Basic and acidic residues" evidence="1">
    <location>
        <begin position="333"/>
        <end position="343"/>
    </location>
</feature>
<evidence type="ECO:0000313" key="5">
    <source>
        <dbReference type="Proteomes" id="UP000064243"/>
    </source>
</evidence>
<name>A0A125BDR0_THIDE</name>
<feature type="compositionally biased region" description="Acidic residues" evidence="1">
    <location>
        <begin position="640"/>
        <end position="650"/>
    </location>
</feature>
<dbReference type="InterPro" id="IPR011990">
    <property type="entry name" value="TPR-like_helical_dom_sf"/>
</dbReference>
<dbReference type="NCBIfam" id="TIGR03504">
    <property type="entry name" value="FimV_Cterm"/>
    <property type="match status" value="1"/>
</dbReference>
<dbReference type="Proteomes" id="UP000064243">
    <property type="component" value="Unassembled WGS sequence"/>
</dbReference>
<keyword evidence="5" id="KW-1185">Reference proteome</keyword>
<dbReference type="Gene3D" id="1.25.40.10">
    <property type="entry name" value="Tetratricopeptide repeat domain"/>
    <property type="match status" value="1"/>
</dbReference>
<organism evidence="4 5">
    <name type="scientific">Thiobacillus denitrificans</name>
    <dbReference type="NCBI Taxonomy" id="36861"/>
    <lineage>
        <taxon>Bacteria</taxon>
        <taxon>Pseudomonadati</taxon>
        <taxon>Pseudomonadota</taxon>
        <taxon>Betaproteobacteria</taxon>
        <taxon>Nitrosomonadales</taxon>
        <taxon>Thiobacillaceae</taxon>
        <taxon>Thiobacillus</taxon>
    </lineage>
</organism>
<feature type="compositionally biased region" description="Low complexity" evidence="1">
    <location>
        <begin position="271"/>
        <end position="287"/>
    </location>
</feature>
<dbReference type="InterPro" id="IPR018392">
    <property type="entry name" value="LysM"/>
</dbReference>
<dbReference type="InterPro" id="IPR057840">
    <property type="entry name" value="FimV_N"/>
</dbReference>
<dbReference type="Gene3D" id="3.10.350.10">
    <property type="entry name" value="LysM domain"/>
    <property type="match status" value="1"/>
</dbReference>
<proteinExistence type="predicted"/>
<feature type="region of interest" description="Disordered" evidence="1">
    <location>
        <begin position="271"/>
        <end position="326"/>
    </location>
</feature>
<feature type="chain" id="PRO_5007177196" description="LysM domain-containing protein" evidence="2">
    <location>
        <begin position="25"/>
        <end position="793"/>
    </location>
</feature>
<reference evidence="4 5" key="1">
    <citation type="journal article" date="2015" name="Appl. Environ. Microbiol.">
        <title>Aerobic and Anaerobic Thiosulfate Oxidation by a Cold-Adapted, Subglacial Chemoautotroph.</title>
        <authorList>
            <person name="Harrold Z.R."/>
            <person name="Skidmore M.L."/>
            <person name="Hamilton T.L."/>
            <person name="Desch L."/>
            <person name="Amada K."/>
            <person name="van Gelder W."/>
            <person name="Glover K."/>
            <person name="Roden E.E."/>
            <person name="Boyd E.S."/>
        </authorList>
    </citation>
    <scope>NUCLEOTIDE SEQUENCE [LARGE SCALE GENOMIC DNA]</scope>
    <source>
        <strain evidence="4 5">RG</strain>
    </source>
</reference>
<dbReference type="STRING" id="1123392.GCA_000376425_00266"/>
<evidence type="ECO:0000256" key="2">
    <source>
        <dbReference type="SAM" id="SignalP"/>
    </source>
</evidence>
<comment type="caution">
    <text evidence="4">The sequence shown here is derived from an EMBL/GenBank/DDBJ whole genome shotgun (WGS) entry which is preliminary data.</text>
</comment>
<feature type="signal peptide" evidence="2">
    <location>
        <begin position="1"/>
        <end position="24"/>
    </location>
</feature>
<dbReference type="EMBL" id="LDUG01000006">
    <property type="protein sequence ID" value="KVW99438.1"/>
    <property type="molecule type" value="Genomic_DNA"/>
</dbReference>
<dbReference type="PATRIC" id="fig|36861.3.peg.3077"/>
<feature type="compositionally biased region" description="Low complexity" evidence="1">
    <location>
        <begin position="156"/>
        <end position="175"/>
    </location>
</feature>
<dbReference type="InterPro" id="IPR020012">
    <property type="entry name" value="LysM_FimV"/>
</dbReference>
<dbReference type="CDD" id="cd00118">
    <property type="entry name" value="LysM"/>
    <property type="match status" value="1"/>
</dbReference>
<dbReference type="InterPro" id="IPR038440">
    <property type="entry name" value="FimV_C_sf"/>
</dbReference>
<keyword evidence="2" id="KW-0732">Signal</keyword>
<feature type="domain" description="LysM" evidence="3">
    <location>
        <begin position="181"/>
        <end position="235"/>
    </location>
</feature>
<dbReference type="RefSeq" id="WP_059751386.1">
    <property type="nucleotide sequence ID" value="NZ_LDUG01000006.1"/>
</dbReference>
<protein>
    <recommendedName>
        <fullName evidence="3">LysM domain-containing protein</fullName>
    </recommendedName>
</protein>
<sequence length="793" mass="82884">MKLKRFTTQLVAAGLIAMPLMAHAAGLGKLSVTSALGQPLAAEIELFAADKAELDSLSASLASDQAFRDARVEFAPVLSSLRFTVEKRPNGRAVLKVSSSRPVNDPFIDMLVELNWASGRLVREYTMLLDPPGMGGVQTVSPVAVAPARAPATAPAAAPQASTAPATARPSVPAPQAAAPDRVTVKRGDTLTGIANRVRPEGVSLEQTLLGLYRENDQAFDGNMNRLKAGKTLNVPSAEKVAAIPQQEAVRELRLQADDWRAYRQKLAGAVSAAPAAPVAADQASSGKITPKVEDRAKPAPEAQQDVLKLSKATPPATAAAGKADETRALQEKLRAQEEDATARENALQESDQRVATLEKQIQDMQKLVEMQERAQAEAPASVPAVAEAPVASAPAPVALAVSPLVPSEPAENWYAPLLATPMYWGGGLAALGLGGVLWWMMAGGGRRRKTGSTTLDDSIMTGGDVRPNTVIGAASGGSVNTGDTSFLTDFSQAGLGTIDTHDVDPIAEAEVYMAYGRDAQAEEILKEAISNNPDRHEIRVKLLEIYAAQHNTVTFEAVAGELYAALGSKSSPLWDKACEMGRSIDPTNPLYGGVQSSAAPAATVAATAAVAGGAVTFADESAPKPVADAQTAAPVETEAASEPELEPEPEVVTISGPLEFESAGHVLNFDSPSDEVVAPEAGYVEMDTLGLDFDLPDLDVPATADDTLKLDLGLDEDNGPDSKFDFSGLDLDLGEAGGNELELDEAGTKLDLARAYVEMGDKEGAREILSEVLAEGSDKQKADAKGMLSSLG</sequence>
<evidence type="ECO:0000256" key="1">
    <source>
        <dbReference type="SAM" id="MobiDB-lite"/>
    </source>
</evidence>
<dbReference type="PROSITE" id="PS51782">
    <property type="entry name" value="LYSM"/>
    <property type="match status" value="1"/>
</dbReference>
<evidence type="ECO:0000313" key="4">
    <source>
        <dbReference type="EMBL" id="KVW99438.1"/>
    </source>
</evidence>
<dbReference type="NCBIfam" id="TIGR03505">
    <property type="entry name" value="FimV_core"/>
    <property type="match status" value="1"/>
</dbReference>
<feature type="region of interest" description="Disordered" evidence="1">
    <location>
        <begin position="333"/>
        <end position="352"/>
    </location>
</feature>
<feature type="region of interest" description="Disordered" evidence="1">
    <location>
        <begin position="626"/>
        <end position="650"/>
    </location>
</feature>
<feature type="compositionally biased region" description="Low complexity" evidence="1">
    <location>
        <begin position="312"/>
        <end position="322"/>
    </location>
</feature>
<dbReference type="Pfam" id="PF01476">
    <property type="entry name" value="LysM"/>
    <property type="match status" value="1"/>
</dbReference>
<accession>A0A125BDR0</accession>
<dbReference type="InterPro" id="IPR036779">
    <property type="entry name" value="LysM_dom_sf"/>
</dbReference>
<gene>
    <name evidence="4" type="ORF">ABW22_01750</name>
</gene>
<dbReference type="OrthoDB" id="5298707at2"/>
<evidence type="ECO:0000259" key="3">
    <source>
        <dbReference type="PROSITE" id="PS51782"/>
    </source>
</evidence>
<dbReference type="Pfam" id="PF25800">
    <property type="entry name" value="FimV_N"/>
    <property type="match status" value="1"/>
</dbReference>